<evidence type="ECO:0000256" key="1">
    <source>
        <dbReference type="SAM" id="MobiDB-lite"/>
    </source>
</evidence>
<dbReference type="InterPro" id="IPR006571">
    <property type="entry name" value="TLDc_dom"/>
</dbReference>
<feature type="region of interest" description="Disordered" evidence="1">
    <location>
        <begin position="210"/>
        <end position="234"/>
    </location>
</feature>
<dbReference type="PANTHER" id="PTHR23354:SF126">
    <property type="entry name" value="CONSERVED TLD DOMAIN PROTEIN"/>
    <property type="match status" value="1"/>
</dbReference>
<evidence type="ECO:0000313" key="3">
    <source>
        <dbReference type="EMBL" id="SZX60400.1"/>
    </source>
</evidence>
<organism evidence="3 4">
    <name type="scientific">Tetradesmus obliquus</name>
    <name type="common">Green alga</name>
    <name type="synonym">Acutodesmus obliquus</name>
    <dbReference type="NCBI Taxonomy" id="3088"/>
    <lineage>
        <taxon>Eukaryota</taxon>
        <taxon>Viridiplantae</taxon>
        <taxon>Chlorophyta</taxon>
        <taxon>core chlorophytes</taxon>
        <taxon>Chlorophyceae</taxon>
        <taxon>CS clade</taxon>
        <taxon>Sphaeropleales</taxon>
        <taxon>Scenedesmaceae</taxon>
        <taxon>Tetradesmus</taxon>
    </lineage>
</organism>
<dbReference type="SMART" id="SM00584">
    <property type="entry name" value="TLDc"/>
    <property type="match status" value="1"/>
</dbReference>
<dbReference type="EMBL" id="FNXT01000062">
    <property type="protein sequence ID" value="SZX60400.1"/>
    <property type="molecule type" value="Genomic_DNA"/>
</dbReference>
<keyword evidence="4" id="KW-1185">Reference proteome</keyword>
<feature type="compositionally biased region" description="Low complexity" evidence="1">
    <location>
        <begin position="508"/>
        <end position="520"/>
    </location>
</feature>
<name>A0A383V644_TETOB</name>
<dbReference type="Pfam" id="PF07534">
    <property type="entry name" value="TLD"/>
    <property type="match status" value="1"/>
</dbReference>
<dbReference type="AlphaFoldDB" id="A0A383V644"/>
<dbReference type="PANTHER" id="PTHR23354">
    <property type="entry name" value="NUCLEOLAR PROTEIN 7/ESTROGEN RECEPTOR COACTIVATOR-RELATED"/>
    <property type="match status" value="1"/>
</dbReference>
<sequence>MQMLSWITNFLCPPTKGASYQQAESCFTKEELEAIQKEHCVHVLSQYIKTVDDQHFLEWAGLQHAAAALKQGLCNAVRRLSGEAATAITLDGIIIAKARCEKMDRATAEDFAYDIMDVEQQGSVRLDHLAAVVAGCITLATAAASSGSSSASADHSAAAAAIAQGMVSFSGEGASSLTRDGYAKLCKTSPALNASLLSLLCNIGKCSCPSQHTPDPTQAPHPAGTPTATTPAASAGQLLSPAGAAADAAAAAGLSTAAHGTQGSYQHLASKASSKAGLSSSAGKLAGPAAGSAAALAAAAAAAAAAVPQCPGRPQMPLLGWGLCSPAESLLQPAWVWLLAPGLPQPLRQDWRLLFNSAKHGMSYSTFLGRLGQASPTLLLLRDKGGAVFGGIAHAPWQKTGTFYGDYASSIFGLLPQARIYPASGINANLQWCGVGFSQLPNGVGFGGQVGHFGLFVDATLDTGMSRPCATYANPCLASSQVFQVDVVEAWLLQPPEEEGQEGGAGTASGSSSRGAGLSALDKAKADRQILQWAGVDKNYSSGVKDEPIED</sequence>
<dbReference type="Proteomes" id="UP000256970">
    <property type="component" value="Unassembled WGS sequence"/>
</dbReference>
<protein>
    <recommendedName>
        <fullName evidence="2">TLDc domain-containing protein</fullName>
    </recommendedName>
</protein>
<gene>
    <name evidence="3" type="ORF">BQ4739_LOCUS951</name>
</gene>
<dbReference type="PROSITE" id="PS51886">
    <property type="entry name" value="TLDC"/>
    <property type="match status" value="1"/>
</dbReference>
<reference evidence="3 4" key="1">
    <citation type="submission" date="2016-10" db="EMBL/GenBank/DDBJ databases">
        <authorList>
            <person name="Cai Z."/>
        </authorList>
    </citation>
    <scope>NUCLEOTIDE SEQUENCE [LARGE SCALE GENOMIC DNA]</scope>
</reference>
<accession>A0A383V644</accession>
<feature type="compositionally biased region" description="Low complexity" evidence="1">
    <location>
        <begin position="216"/>
        <end position="233"/>
    </location>
</feature>
<feature type="region of interest" description="Disordered" evidence="1">
    <location>
        <begin position="497"/>
        <end position="521"/>
    </location>
</feature>
<feature type="domain" description="TLDc" evidence="2">
    <location>
        <begin position="329"/>
        <end position="494"/>
    </location>
</feature>
<dbReference type="STRING" id="3088.A0A383V644"/>
<evidence type="ECO:0000259" key="2">
    <source>
        <dbReference type="PROSITE" id="PS51886"/>
    </source>
</evidence>
<proteinExistence type="predicted"/>
<evidence type="ECO:0000313" key="4">
    <source>
        <dbReference type="Proteomes" id="UP000256970"/>
    </source>
</evidence>